<organism evidence="2 3">
    <name type="scientific">Patagioenas fasciata monilis</name>
    <dbReference type="NCBI Taxonomy" id="372326"/>
    <lineage>
        <taxon>Eukaryota</taxon>
        <taxon>Metazoa</taxon>
        <taxon>Chordata</taxon>
        <taxon>Craniata</taxon>
        <taxon>Vertebrata</taxon>
        <taxon>Euteleostomi</taxon>
        <taxon>Archelosauria</taxon>
        <taxon>Archosauria</taxon>
        <taxon>Dinosauria</taxon>
        <taxon>Saurischia</taxon>
        <taxon>Theropoda</taxon>
        <taxon>Coelurosauria</taxon>
        <taxon>Aves</taxon>
        <taxon>Neognathae</taxon>
        <taxon>Neoaves</taxon>
        <taxon>Columbimorphae</taxon>
        <taxon>Columbiformes</taxon>
        <taxon>Columbidae</taxon>
        <taxon>Patagioenas</taxon>
    </lineage>
</organism>
<proteinExistence type="predicted"/>
<reference evidence="2 3" key="1">
    <citation type="submission" date="2016-02" db="EMBL/GenBank/DDBJ databases">
        <title>Band-tailed pigeon sequencing and assembly.</title>
        <authorList>
            <person name="Soares A.E."/>
            <person name="Novak B.J."/>
            <person name="Rice E.S."/>
            <person name="O'Connell B."/>
            <person name="Chang D."/>
            <person name="Weber S."/>
            <person name="Shapiro B."/>
        </authorList>
    </citation>
    <scope>NUCLEOTIDE SEQUENCE [LARGE SCALE GENOMIC DNA]</scope>
    <source>
        <strain evidence="2">BTP2013</strain>
        <tissue evidence="2">Blood</tissue>
    </source>
</reference>
<gene>
    <name evidence="2" type="ORF">AV530_014967</name>
</gene>
<comment type="caution">
    <text evidence="2">The sequence shown here is derived from an EMBL/GenBank/DDBJ whole genome shotgun (WGS) entry which is preliminary data.</text>
</comment>
<evidence type="ECO:0000313" key="3">
    <source>
        <dbReference type="Proteomes" id="UP000190648"/>
    </source>
</evidence>
<dbReference type="EMBL" id="LSYS01005191">
    <property type="protein sequence ID" value="OPJ77950.1"/>
    <property type="molecule type" value="Genomic_DNA"/>
</dbReference>
<feature type="transmembrane region" description="Helical" evidence="1">
    <location>
        <begin position="28"/>
        <end position="50"/>
    </location>
</feature>
<sequence length="88" mass="9564">MYSQSEQATGEQHFSESSLGVTVKSTTALWSCGNLFAWLFVLLSPWLYAVNLKIIRDSCMVAQTSPSSSGISGMTIAQCWLRPGVTAE</sequence>
<accession>A0A1V4K0G5</accession>
<name>A0A1V4K0G5_PATFA</name>
<evidence type="ECO:0000256" key="1">
    <source>
        <dbReference type="SAM" id="Phobius"/>
    </source>
</evidence>
<keyword evidence="1" id="KW-0812">Transmembrane</keyword>
<keyword evidence="1" id="KW-0472">Membrane</keyword>
<evidence type="ECO:0000313" key="2">
    <source>
        <dbReference type="EMBL" id="OPJ77950.1"/>
    </source>
</evidence>
<keyword evidence="3" id="KW-1185">Reference proteome</keyword>
<keyword evidence="1" id="KW-1133">Transmembrane helix</keyword>
<dbReference type="AlphaFoldDB" id="A0A1V4K0G5"/>
<dbReference type="Proteomes" id="UP000190648">
    <property type="component" value="Unassembled WGS sequence"/>
</dbReference>
<protein>
    <submittedName>
        <fullName evidence="2">Uncharacterized protein</fullName>
    </submittedName>
</protein>